<feature type="compositionally biased region" description="Polar residues" evidence="1">
    <location>
        <begin position="31"/>
        <end position="50"/>
    </location>
</feature>
<protein>
    <submittedName>
        <fullName evidence="2">Uncharacterized protein</fullName>
    </submittedName>
</protein>
<sequence length="99" mass="10896">MSHENATAWSLPAKRLDPRRRQGSHGRSKNRSAGASSPARWSSATRTSPSWPRDHVRVTVPSFHLDITVDGVLSATRLRPITTVEMATWSLPTTPGLLL</sequence>
<feature type="compositionally biased region" description="Basic residues" evidence="1">
    <location>
        <begin position="21"/>
        <end position="30"/>
    </location>
</feature>
<name>A0A6G1CP83_9ORYZ</name>
<dbReference type="AlphaFoldDB" id="A0A6G1CP83"/>
<comment type="caution">
    <text evidence="2">The sequence shown here is derived from an EMBL/GenBank/DDBJ whole genome shotgun (WGS) entry which is preliminary data.</text>
</comment>
<keyword evidence="3" id="KW-1185">Reference proteome</keyword>
<gene>
    <name evidence="2" type="ORF">E2562_011759</name>
</gene>
<evidence type="ECO:0000256" key="1">
    <source>
        <dbReference type="SAM" id="MobiDB-lite"/>
    </source>
</evidence>
<accession>A0A6G1CP83</accession>
<reference evidence="2 3" key="1">
    <citation type="submission" date="2019-11" db="EMBL/GenBank/DDBJ databases">
        <title>Whole genome sequence of Oryza granulata.</title>
        <authorList>
            <person name="Li W."/>
        </authorList>
    </citation>
    <scope>NUCLEOTIDE SEQUENCE [LARGE SCALE GENOMIC DNA]</scope>
    <source>
        <strain evidence="3">cv. Menghai</strain>
        <tissue evidence="2">Leaf</tissue>
    </source>
</reference>
<dbReference type="Proteomes" id="UP000479710">
    <property type="component" value="Unassembled WGS sequence"/>
</dbReference>
<organism evidence="2 3">
    <name type="scientific">Oryza meyeriana var. granulata</name>
    <dbReference type="NCBI Taxonomy" id="110450"/>
    <lineage>
        <taxon>Eukaryota</taxon>
        <taxon>Viridiplantae</taxon>
        <taxon>Streptophyta</taxon>
        <taxon>Embryophyta</taxon>
        <taxon>Tracheophyta</taxon>
        <taxon>Spermatophyta</taxon>
        <taxon>Magnoliopsida</taxon>
        <taxon>Liliopsida</taxon>
        <taxon>Poales</taxon>
        <taxon>Poaceae</taxon>
        <taxon>BOP clade</taxon>
        <taxon>Oryzoideae</taxon>
        <taxon>Oryzeae</taxon>
        <taxon>Oryzinae</taxon>
        <taxon>Oryza</taxon>
        <taxon>Oryza meyeriana</taxon>
    </lineage>
</organism>
<evidence type="ECO:0000313" key="2">
    <source>
        <dbReference type="EMBL" id="KAF0901919.1"/>
    </source>
</evidence>
<proteinExistence type="predicted"/>
<evidence type="ECO:0000313" key="3">
    <source>
        <dbReference type="Proteomes" id="UP000479710"/>
    </source>
</evidence>
<feature type="region of interest" description="Disordered" evidence="1">
    <location>
        <begin position="1"/>
        <end position="54"/>
    </location>
</feature>
<dbReference type="EMBL" id="SPHZ02000008">
    <property type="protein sequence ID" value="KAF0901919.1"/>
    <property type="molecule type" value="Genomic_DNA"/>
</dbReference>